<keyword evidence="4" id="KW-0325">Glycoprotein</keyword>
<evidence type="ECO:0000256" key="8">
    <source>
        <dbReference type="SAM" id="Phobius"/>
    </source>
</evidence>
<dbReference type="SMR" id="A0A1I7RNX0"/>
<evidence type="ECO:0000313" key="10">
    <source>
        <dbReference type="Proteomes" id="UP000095284"/>
    </source>
</evidence>
<evidence type="ECO:0000256" key="5">
    <source>
        <dbReference type="ARBA" id="ARBA00023315"/>
    </source>
</evidence>
<dbReference type="Proteomes" id="UP000659654">
    <property type="component" value="Unassembled WGS sequence"/>
</dbReference>
<dbReference type="WBParaSite" id="BXY_0240900.1">
    <property type="protein sequence ID" value="BXY_0240900.1"/>
    <property type="gene ID" value="BXY_0240900"/>
</dbReference>
<dbReference type="OrthoDB" id="1081007at2759"/>
<keyword evidence="8" id="KW-0472">Membrane</keyword>
<dbReference type="GO" id="GO:0006508">
    <property type="term" value="P:proteolysis"/>
    <property type="evidence" value="ECO:0007669"/>
    <property type="project" value="UniProtKB-KW"/>
</dbReference>
<reference evidence="9" key="2">
    <citation type="submission" date="2020-09" db="EMBL/GenBank/DDBJ databases">
        <authorList>
            <person name="Kikuchi T."/>
        </authorList>
    </citation>
    <scope>NUCLEOTIDE SEQUENCE</scope>
    <source>
        <strain evidence="9">Ka4C1</strain>
    </source>
</reference>
<dbReference type="PANTHER" id="PTHR11686:SF46">
    <property type="entry name" value="GAMMA-GLUTAMYLTRANSPEPTIDASE 1"/>
    <property type="match status" value="1"/>
</dbReference>
<dbReference type="GO" id="GO:0006751">
    <property type="term" value="P:glutathione catabolic process"/>
    <property type="evidence" value="ECO:0007669"/>
    <property type="project" value="InterPro"/>
</dbReference>
<evidence type="ECO:0000313" key="9">
    <source>
        <dbReference type="EMBL" id="CAD5232244.1"/>
    </source>
</evidence>
<feature type="active site" description="Nucleophile" evidence="6">
    <location>
        <position position="456"/>
    </location>
</feature>
<dbReference type="FunFam" id="1.10.246.130:FF:000005">
    <property type="entry name" value="Gamma-glutamyltranspeptidase 1, putative"/>
    <property type="match status" value="1"/>
</dbReference>
<evidence type="ECO:0000313" key="11">
    <source>
        <dbReference type="Proteomes" id="UP000659654"/>
    </source>
</evidence>
<feature type="binding site" evidence="7">
    <location>
        <position position="550"/>
    </location>
    <ligand>
        <name>L-glutamate</name>
        <dbReference type="ChEBI" id="CHEBI:29985"/>
    </ligand>
</feature>
<evidence type="ECO:0000256" key="1">
    <source>
        <dbReference type="ARBA" id="ARBA00022670"/>
    </source>
</evidence>
<dbReference type="Proteomes" id="UP000095284">
    <property type="component" value="Unplaced"/>
</dbReference>
<name>A0A1I7RNX0_BURXY</name>
<dbReference type="FunFam" id="3.60.20.40:FF:000006">
    <property type="entry name" value="Protein CBG05566"/>
    <property type="match status" value="1"/>
</dbReference>
<dbReference type="AlphaFoldDB" id="A0A1I7RNX0"/>
<feature type="binding site" evidence="7">
    <location>
        <position position="173"/>
    </location>
    <ligand>
        <name>L-glutamate</name>
        <dbReference type="ChEBI" id="CHEBI:29985"/>
    </ligand>
</feature>
<keyword evidence="11" id="KW-1185">Reference proteome</keyword>
<keyword evidence="1" id="KW-0645">Protease</keyword>
<reference evidence="12" key="1">
    <citation type="submission" date="2016-11" db="UniProtKB">
        <authorList>
            <consortium name="WormBaseParasite"/>
        </authorList>
    </citation>
    <scope>IDENTIFICATION</scope>
</reference>
<evidence type="ECO:0000256" key="7">
    <source>
        <dbReference type="PIRSR" id="PIRSR600101-2"/>
    </source>
</evidence>
<organism evidence="10 12">
    <name type="scientific">Bursaphelenchus xylophilus</name>
    <name type="common">Pinewood nematode worm</name>
    <name type="synonym">Aphelenchoides xylophilus</name>
    <dbReference type="NCBI Taxonomy" id="6326"/>
    <lineage>
        <taxon>Eukaryota</taxon>
        <taxon>Metazoa</taxon>
        <taxon>Ecdysozoa</taxon>
        <taxon>Nematoda</taxon>
        <taxon>Chromadorea</taxon>
        <taxon>Rhabditida</taxon>
        <taxon>Tylenchina</taxon>
        <taxon>Tylenchomorpha</taxon>
        <taxon>Aphelenchoidea</taxon>
        <taxon>Aphelenchoididae</taxon>
        <taxon>Bursaphelenchus</taxon>
    </lineage>
</organism>
<dbReference type="PRINTS" id="PR01210">
    <property type="entry name" value="GGTRANSPTASE"/>
</dbReference>
<dbReference type="eggNOG" id="KOG2410">
    <property type="taxonomic scope" value="Eukaryota"/>
</dbReference>
<protein>
    <submittedName>
        <fullName evidence="9">(pine wood nematode) hypothetical protein</fullName>
    </submittedName>
</protein>
<gene>
    <name evidence="9" type="ORF">BXYJ_LOCUS12335</name>
</gene>
<evidence type="ECO:0000313" key="12">
    <source>
        <dbReference type="WBParaSite" id="BXY_0240900.1"/>
    </source>
</evidence>
<dbReference type="Proteomes" id="UP000582659">
    <property type="component" value="Unassembled WGS sequence"/>
</dbReference>
<evidence type="ECO:0000256" key="6">
    <source>
        <dbReference type="PIRSR" id="PIRSR600101-1"/>
    </source>
</evidence>
<feature type="binding site" evidence="7">
    <location>
        <begin position="526"/>
        <end position="527"/>
    </location>
    <ligand>
        <name>L-glutamate</name>
        <dbReference type="ChEBI" id="CHEBI:29985"/>
    </ligand>
</feature>
<dbReference type="GO" id="GO:0036374">
    <property type="term" value="F:glutathione hydrolase activity"/>
    <property type="evidence" value="ECO:0007669"/>
    <property type="project" value="InterPro"/>
</dbReference>
<dbReference type="InterPro" id="IPR029055">
    <property type="entry name" value="Ntn_hydrolases_N"/>
</dbReference>
<keyword evidence="3" id="KW-0378">Hydrolase</keyword>
<keyword evidence="2" id="KW-0808">Transferase</keyword>
<accession>A0A1I7RNX0</accession>
<dbReference type="Gene3D" id="1.10.246.130">
    <property type="match status" value="1"/>
</dbReference>
<dbReference type="PANTHER" id="PTHR11686">
    <property type="entry name" value="GAMMA GLUTAMYL TRANSPEPTIDASE"/>
    <property type="match status" value="1"/>
</dbReference>
<evidence type="ECO:0000256" key="4">
    <source>
        <dbReference type="ARBA" id="ARBA00023180"/>
    </source>
</evidence>
<keyword evidence="8" id="KW-1133">Transmembrane helix</keyword>
<dbReference type="InterPro" id="IPR043137">
    <property type="entry name" value="GGT_ssub_C"/>
</dbReference>
<dbReference type="EMBL" id="CAJFCV020000005">
    <property type="protein sequence ID" value="CAG9124354.1"/>
    <property type="molecule type" value="Genomic_DNA"/>
</dbReference>
<dbReference type="EMBL" id="CAJFDI010000005">
    <property type="protein sequence ID" value="CAD5232244.1"/>
    <property type="molecule type" value="Genomic_DNA"/>
</dbReference>
<dbReference type="NCBIfam" id="TIGR00066">
    <property type="entry name" value="g_glut_trans"/>
    <property type="match status" value="1"/>
</dbReference>
<dbReference type="Pfam" id="PF01019">
    <property type="entry name" value="G_glu_transpept"/>
    <property type="match status" value="1"/>
</dbReference>
<dbReference type="GO" id="GO:0016746">
    <property type="term" value="F:acyltransferase activity"/>
    <property type="evidence" value="ECO:0007669"/>
    <property type="project" value="UniProtKB-KW"/>
</dbReference>
<keyword evidence="5" id="KW-0012">Acyltransferase</keyword>
<keyword evidence="8" id="KW-0812">Transmembrane</keyword>
<dbReference type="GO" id="GO:0005886">
    <property type="term" value="C:plasma membrane"/>
    <property type="evidence" value="ECO:0007669"/>
    <property type="project" value="TreeGrafter"/>
</dbReference>
<dbReference type="InterPro" id="IPR000101">
    <property type="entry name" value="GGT_peptidase"/>
</dbReference>
<proteinExistence type="predicted"/>
<sequence length="650" mass="70916">MARITEANGRGSPSEVFSTNILQMENGKKPKKPSQRFKNLAILAAILCVLFMIATVALAIMLGMKMKQFKTLDDESPSVSPIEKPCSSDKLDWPEPSGSLGAQYKKAAIATDHGFCSEIGRNILIKGGNAVDSAIASLLCIGVVNPQSSGIGGGFIMTVYNTTTQRCFTIDARETAPKAATEDMFVNQDPHGGNGSIIGFRSIATPGEIHGYRTAFLRYGSGKVTWKEIFEPAINLARNGFPVSSNLAMVLVKMEQYIRDDEDMRRAFFDPATNKPYEEGQIMKRVRLAETLDELANSKDPIKLFYKGGMAQTISSEITENGGLVTPQDLESYETTIYETPLESNVLPGDLIMCGPPPPSSFAVAAAIVGVMAEFYRDKKPDLDDPLVYHRLIEAEKFAYAQRTHFGDSHFVKTDLVYNMTTPEFAKWVAGMIKEEAQPMEYYSRNLTGHVPDHGTSHVTSLDPQGNAASVTSTVNQLLGAVRISQSLGIVWNDQMDDFSTPGVANGFGFAPSPANFIQPGKKPMSSMSPVIIYDSKEGRVKMVVGASGGSRIISAVAQTIIRSVLFGQTVKEAVDAPRIHHQFIPFNVEFETTLPEKIVSSLANDYKQTMTGNTTKQHSVVQALIHDADGFIHGNSDFRRKTATYPAGF</sequence>
<dbReference type="InterPro" id="IPR043138">
    <property type="entry name" value="GGT_lsub"/>
</dbReference>
<feature type="transmembrane region" description="Helical" evidence="8">
    <location>
        <begin position="40"/>
        <end position="64"/>
    </location>
</feature>
<evidence type="ECO:0000256" key="3">
    <source>
        <dbReference type="ARBA" id="ARBA00022801"/>
    </source>
</evidence>
<feature type="binding site" evidence="7">
    <location>
        <begin position="474"/>
        <end position="476"/>
    </location>
    <ligand>
        <name>L-glutamate</name>
        <dbReference type="ChEBI" id="CHEBI:29985"/>
    </ligand>
</feature>
<evidence type="ECO:0000256" key="2">
    <source>
        <dbReference type="ARBA" id="ARBA00022679"/>
    </source>
</evidence>
<dbReference type="Gene3D" id="3.60.20.40">
    <property type="match status" value="1"/>
</dbReference>
<feature type="binding site" evidence="7">
    <location>
        <position position="498"/>
    </location>
    <ligand>
        <name>L-glutamate</name>
        <dbReference type="ChEBI" id="CHEBI:29985"/>
    </ligand>
</feature>
<dbReference type="SUPFAM" id="SSF56235">
    <property type="entry name" value="N-terminal nucleophile aminohydrolases (Ntn hydrolases)"/>
    <property type="match status" value="1"/>
</dbReference>